<evidence type="ECO:0000256" key="1">
    <source>
        <dbReference type="ARBA" id="ARBA00004514"/>
    </source>
</evidence>
<evidence type="ECO:0000313" key="7">
    <source>
        <dbReference type="EMBL" id="PAF24178.1"/>
    </source>
</evidence>
<proteinExistence type="inferred from homology"/>
<sequence>MSFTKQGVYKQQSVQTASPGELTLMLYNGCLKQIRLGKQAAENGEIEQANTAIGKAEAIIRELMVTLKTDSEVGANMMRMYEYILHQLIKGNIEKSPEALEEAETYVAEFRNTWKQVIQLERQNRFQGGQAK</sequence>
<evidence type="ECO:0000256" key="5">
    <source>
        <dbReference type="ARBA" id="ARBA00023186"/>
    </source>
</evidence>
<evidence type="ECO:0000256" key="6">
    <source>
        <dbReference type="PIRNR" id="PIRNR039090"/>
    </source>
</evidence>
<dbReference type="Pfam" id="PF02561">
    <property type="entry name" value="FliS"/>
    <property type="match status" value="1"/>
</dbReference>
<dbReference type="NCBIfam" id="TIGR00208">
    <property type="entry name" value="fliS"/>
    <property type="match status" value="1"/>
</dbReference>
<evidence type="ECO:0000256" key="3">
    <source>
        <dbReference type="ARBA" id="ARBA00022490"/>
    </source>
</evidence>
<organism evidence="7 8">
    <name type="scientific">Shouchella clausii</name>
    <name type="common">Alkalihalobacillus clausii</name>
    <dbReference type="NCBI Taxonomy" id="79880"/>
    <lineage>
        <taxon>Bacteria</taxon>
        <taxon>Bacillati</taxon>
        <taxon>Bacillota</taxon>
        <taxon>Bacilli</taxon>
        <taxon>Bacillales</taxon>
        <taxon>Bacillaceae</taxon>
        <taxon>Shouchella</taxon>
    </lineage>
</organism>
<evidence type="ECO:0000256" key="4">
    <source>
        <dbReference type="ARBA" id="ARBA00022795"/>
    </source>
</evidence>
<name>A0A268RV86_SHOCL</name>
<dbReference type="GO" id="GO:0044780">
    <property type="term" value="P:bacterial-type flagellum assembly"/>
    <property type="evidence" value="ECO:0007669"/>
    <property type="project" value="InterPro"/>
</dbReference>
<dbReference type="SUPFAM" id="SSF101116">
    <property type="entry name" value="Flagellar export chaperone FliS"/>
    <property type="match status" value="1"/>
</dbReference>
<comment type="similarity">
    <text evidence="2 6">Belongs to the FliS family.</text>
</comment>
<dbReference type="InterPro" id="IPR003713">
    <property type="entry name" value="FliS"/>
</dbReference>
<keyword evidence="5" id="KW-0143">Chaperone</keyword>
<dbReference type="Gene3D" id="1.20.120.340">
    <property type="entry name" value="Flagellar protein FliS"/>
    <property type="match status" value="1"/>
</dbReference>
<dbReference type="GO" id="GO:0071973">
    <property type="term" value="P:bacterial-type flagellum-dependent cell motility"/>
    <property type="evidence" value="ECO:0007669"/>
    <property type="project" value="TreeGrafter"/>
</dbReference>
<keyword evidence="7" id="KW-0966">Cell projection</keyword>
<dbReference type="CDD" id="cd16098">
    <property type="entry name" value="FliS"/>
    <property type="match status" value="1"/>
</dbReference>
<keyword evidence="3 6" id="KW-0963">Cytoplasm</keyword>
<dbReference type="GeneID" id="86927278"/>
<keyword evidence="4 6" id="KW-1005">Bacterial flagellum biogenesis</keyword>
<dbReference type="PANTHER" id="PTHR34773:SF1">
    <property type="entry name" value="FLAGELLAR SECRETION CHAPERONE FLIS"/>
    <property type="match status" value="1"/>
</dbReference>
<accession>A0A268RV86</accession>
<gene>
    <name evidence="7" type="primary">fliS</name>
    <name evidence="7" type="ORF">CHH61_20035</name>
</gene>
<reference evidence="7 8" key="1">
    <citation type="submission" date="2017-07" db="EMBL/GenBank/DDBJ databases">
        <title>Isolation and whole genome analysis of endospore-forming bacteria from heroin.</title>
        <authorList>
            <person name="Kalinowski J."/>
            <person name="Ahrens B."/>
            <person name="Al-Dilaimi A."/>
            <person name="Winkler A."/>
            <person name="Wibberg D."/>
            <person name="Schleenbecker U."/>
            <person name="Ruckert C."/>
            <person name="Wolfel R."/>
            <person name="Grass G."/>
        </authorList>
    </citation>
    <scope>NUCLEOTIDE SEQUENCE [LARGE SCALE GENOMIC DNA]</scope>
    <source>
        <strain evidence="7 8">7523-2</strain>
    </source>
</reference>
<keyword evidence="7" id="KW-0969">Cilium</keyword>
<evidence type="ECO:0000256" key="2">
    <source>
        <dbReference type="ARBA" id="ARBA00008787"/>
    </source>
</evidence>
<dbReference type="EMBL" id="NPBS01000122">
    <property type="protein sequence ID" value="PAF24178.1"/>
    <property type="molecule type" value="Genomic_DNA"/>
</dbReference>
<keyword evidence="7" id="KW-0282">Flagellum</keyword>
<dbReference type="Proteomes" id="UP000216133">
    <property type="component" value="Unassembled WGS sequence"/>
</dbReference>
<dbReference type="RefSeq" id="WP_062746351.1">
    <property type="nucleotide sequence ID" value="NZ_BOQQ01000002.1"/>
</dbReference>
<comment type="subcellular location">
    <subcellularLocation>
        <location evidence="1 6">Cytoplasm</location>
        <location evidence="1 6">Cytosol</location>
    </subcellularLocation>
</comment>
<protein>
    <recommendedName>
        <fullName evidence="6">Flagellar secretion chaperone FliS</fullName>
    </recommendedName>
</protein>
<dbReference type="AlphaFoldDB" id="A0A268RV86"/>
<dbReference type="InterPro" id="IPR036584">
    <property type="entry name" value="FliS_sf"/>
</dbReference>
<dbReference type="PIRSF" id="PIRSF039090">
    <property type="entry name" value="Flis"/>
    <property type="match status" value="1"/>
</dbReference>
<evidence type="ECO:0000313" key="8">
    <source>
        <dbReference type="Proteomes" id="UP000216133"/>
    </source>
</evidence>
<dbReference type="GO" id="GO:0005829">
    <property type="term" value="C:cytosol"/>
    <property type="evidence" value="ECO:0007669"/>
    <property type="project" value="UniProtKB-SubCell"/>
</dbReference>
<dbReference type="PANTHER" id="PTHR34773">
    <property type="entry name" value="FLAGELLAR SECRETION CHAPERONE FLIS"/>
    <property type="match status" value="1"/>
</dbReference>
<comment type="caution">
    <text evidence="7">The sequence shown here is derived from an EMBL/GenBank/DDBJ whole genome shotgun (WGS) entry which is preliminary data.</text>
</comment>